<proteinExistence type="predicted"/>
<feature type="region of interest" description="Disordered" evidence="2">
    <location>
        <begin position="307"/>
        <end position="327"/>
    </location>
</feature>
<dbReference type="InterPro" id="IPR037863">
    <property type="entry name" value="RHOGAP6/36"/>
</dbReference>
<feature type="region of interest" description="Disordered" evidence="2">
    <location>
        <begin position="714"/>
        <end position="744"/>
    </location>
</feature>
<dbReference type="Gene3D" id="1.10.555.10">
    <property type="entry name" value="Rho GTPase activation protein"/>
    <property type="match status" value="1"/>
</dbReference>
<feature type="compositionally biased region" description="Basic and acidic residues" evidence="2">
    <location>
        <begin position="8"/>
        <end position="18"/>
    </location>
</feature>
<dbReference type="PROSITE" id="PS50238">
    <property type="entry name" value="RHOGAP"/>
    <property type="match status" value="1"/>
</dbReference>
<evidence type="ECO:0000256" key="1">
    <source>
        <dbReference type="ARBA" id="ARBA00022468"/>
    </source>
</evidence>
<organism evidence="4 5">
    <name type="scientific">Collichthys lucidus</name>
    <name type="common">Big head croaker</name>
    <name type="synonym">Sciaena lucida</name>
    <dbReference type="NCBI Taxonomy" id="240159"/>
    <lineage>
        <taxon>Eukaryota</taxon>
        <taxon>Metazoa</taxon>
        <taxon>Chordata</taxon>
        <taxon>Craniata</taxon>
        <taxon>Vertebrata</taxon>
        <taxon>Euteleostomi</taxon>
        <taxon>Actinopterygii</taxon>
        <taxon>Neopterygii</taxon>
        <taxon>Teleostei</taxon>
        <taxon>Neoteleostei</taxon>
        <taxon>Acanthomorphata</taxon>
        <taxon>Eupercaria</taxon>
        <taxon>Sciaenidae</taxon>
        <taxon>Collichthys</taxon>
    </lineage>
</organism>
<reference evidence="4 5" key="1">
    <citation type="submission" date="2019-01" db="EMBL/GenBank/DDBJ databases">
        <title>Genome Assembly of Collichthys lucidus.</title>
        <authorList>
            <person name="Cai M."/>
            <person name="Xiao S."/>
        </authorList>
    </citation>
    <scope>NUCLEOTIDE SEQUENCE [LARGE SCALE GENOMIC DNA]</scope>
    <source>
        <strain evidence="4">JT15FE1705JMU</strain>
        <tissue evidence="4">Muscle</tissue>
    </source>
</reference>
<feature type="domain" description="Rho-GAP" evidence="3">
    <location>
        <begin position="328"/>
        <end position="527"/>
    </location>
</feature>
<dbReference type="InterPro" id="IPR000198">
    <property type="entry name" value="RhoGAP_dom"/>
</dbReference>
<feature type="region of interest" description="Disordered" evidence="2">
    <location>
        <begin position="656"/>
        <end position="678"/>
    </location>
</feature>
<name>A0A4U5VWN6_COLLU</name>
<sequence length="744" mass="82305">MMNSTSRNEQKHPWERRIYNNRINEQQPGGEVREEEMEADFKNVALDESLDCLHLVQKAAADLFIQNSVQGSCDRLEFFMVSLLSTLEIFCRSVIRGDHKWATMLGQSVRLQPVPIQSLSELERARLQEVALYHLEERDLDFKISIPREMRKRRKSLRRKFDSFSKEKKERESMPMAFGIPLSQVIANDQAYKRRQDALKESRRDCLDLEASILRFRAEKRQFFNGNKPLVSSSSLTGGPGSPSTNSVAPAPIFETQNKPLSPTFLDNTGRGQRRGGLSVDSISDLVESQSRLLEALQLSHPAELELIKSPGGSGGGSGGDGRTQTKLSLNPIYRQVPRVLERCCSHIETHGLQTVGIFRVGSSKKRVRQLRDDFNMGVDVQLDEEHSVHDVAALLKEFLRDMPDPLLPRELYPAFLHANLLRGADQLQYLQHLLYLLPPCNCDTLLRLLSLLHTVQSFAQDSIGTNDEEITGNKMTAANLAVIFGPNLLQSERGDGSPHIYAMGIEDSTAIISVTLLLVQNYRRLFTVSAELQQEVLMSLIQTDPDIIDYLLRRKLSGSHLTVESSSESGGRRDTGASLDSVGASSGSLSPLEPPSPLFPPDGSGGEGSLTSEVFLNVLKLNQNRKRQETRYGEVSSGKSIRHMRQFHSHHNLLSLAQSPSPSTSDTQERRGPLGSALSFTLGGGGSGSGVVGSRSGSCCSLSGSTESSIWVRQTPPEESKPSPAANFWDFFTGKGSSSETMV</sequence>
<dbReference type="STRING" id="240159.A0A4U5VWN6"/>
<feature type="region of interest" description="Disordered" evidence="2">
    <location>
        <begin position="562"/>
        <end position="608"/>
    </location>
</feature>
<dbReference type="PANTHER" id="PTHR12635">
    <property type="entry name" value="RHO-GTPASE-ACTIVATING PROTEIN 6 FAMILY MEMBER"/>
    <property type="match status" value="1"/>
</dbReference>
<dbReference type="Pfam" id="PF00620">
    <property type="entry name" value="RhoGAP"/>
    <property type="match status" value="1"/>
</dbReference>
<dbReference type="EMBL" id="CM014101">
    <property type="protein sequence ID" value="TKS93236.1"/>
    <property type="molecule type" value="Genomic_DNA"/>
</dbReference>
<protein>
    <submittedName>
        <fullName evidence="4">Rho GTPase-activating protein 6</fullName>
    </submittedName>
</protein>
<feature type="region of interest" description="Disordered" evidence="2">
    <location>
        <begin position="1"/>
        <end position="31"/>
    </location>
</feature>
<evidence type="ECO:0000313" key="4">
    <source>
        <dbReference type="EMBL" id="TKS93236.1"/>
    </source>
</evidence>
<evidence type="ECO:0000259" key="3">
    <source>
        <dbReference type="PROSITE" id="PS50238"/>
    </source>
</evidence>
<accession>A0A4U5VWN6</accession>
<feature type="compositionally biased region" description="Polar residues" evidence="2">
    <location>
        <begin position="656"/>
        <end position="667"/>
    </location>
</feature>
<dbReference type="GO" id="GO:0007165">
    <property type="term" value="P:signal transduction"/>
    <property type="evidence" value="ECO:0007669"/>
    <property type="project" value="InterPro"/>
</dbReference>
<feature type="compositionally biased region" description="Low complexity" evidence="2">
    <location>
        <begin position="229"/>
        <end position="248"/>
    </location>
</feature>
<dbReference type="SUPFAM" id="SSF48350">
    <property type="entry name" value="GTPase activation domain, GAP"/>
    <property type="match status" value="1"/>
</dbReference>
<dbReference type="GO" id="GO:0005096">
    <property type="term" value="F:GTPase activator activity"/>
    <property type="evidence" value="ECO:0007669"/>
    <property type="project" value="UniProtKB-KW"/>
</dbReference>
<feature type="region of interest" description="Disordered" evidence="2">
    <location>
        <begin position="227"/>
        <end position="274"/>
    </location>
</feature>
<gene>
    <name evidence="4" type="ORF">D9C73_026777</name>
</gene>
<dbReference type="InterPro" id="IPR008936">
    <property type="entry name" value="Rho_GTPase_activation_prot"/>
</dbReference>
<keyword evidence="5" id="KW-1185">Reference proteome</keyword>
<evidence type="ECO:0000313" key="5">
    <source>
        <dbReference type="Proteomes" id="UP000298787"/>
    </source>
</evidence>
<dbReference type="PANTHER" id="PTHR12635:SF13">
    <property type="entry name" value="RHO GTPASE-ACTIVATING PROTEIN 6"/>
    <property type="match status" value="1"/>
</dbReference>
<evidence type="ECO:0000256" key="2">
    <source>
        <dbReference type="SAM" id="MobiDB-lite"/>
    </source>
</evidence>
<dbReference type="SMART" id="SM00324">
    <property type="entry name" value="RhoGAP"/>
    <property type="match status" value="1"/>
</dbReference>
<dbReference type="AlphaFoldDB" id="A0A4U5VWN6"/>
<feature type="compositionally biased region" description="Gly residues" evidence="2">
    <location>
        <begin position="312"/>
        <end position="322"/>
    </location>
</feature>
<feature type="compositionally biased region" description="Polar residues" evidence="2">
    <location>
        <begin position="255"/>
        <end position="271"/>
    </location>
</feature>
<keyword evidence="1" id="KW-0343">GTPase activation</keyword>
<dbReference type="Proteomes" id="UP000298787">
    <property type="component" value="Chromosome 24"/>
</dbReference>